<reference evidence="6" key="1">
    <citation type="journal article" date="2017" name="Nature">
        <title>The sunflower genome provides insights into oil metabolism, flowering and Asterid evolution.</title>
        <authorList>
            <person name="Badouin H."/>
            <person name="Gouzy J."/>
            <person name="Grassa C.J."/>
            <person name="Murat F."/>
            <person name="Staton S.E."/>
            <person name="Cottret L."/>
            <person name="Lelandais-Briere C."/>
            <person name="Owens G.L."/>
            <person name="Carrere S."/>
            <person name="Mayjonade B."/>
            <person name="Legrand L."/>
            <person name="Gill N."/>
            <person name="Kane N.C."/>
            <person name="Bowers J.E."/>
            <person name="Hubner S."/>
            <person name="Bellec A."/>
            <person name="Berard A."/>
            <person name="Berges H."/>
            <person name="Blanchet N."/>
            <person name="Boniface M.C."/>
            <person name="Brunel D."/>
            <person name="Catrice O."/>
            <person name="Chaidir N."/>
            <person name="Claudel C."/>
            <person name="Donnadieu C."/>
            <person name="Faraut T."/>
            <person name="Fievet G."/>
            <person name="Helmstetter N."/>
            <person name="King M."/>
            <person name="Knapp S.J."/>
            <person name="Lai Z."/>
            <person name="Le Paslier M.C."/>
            <person name="Lippi Y."/>
            <person name="Lorenzon L."/>
            <person name="Mandel J.R."/>
            <person name="Marage G."/>
            <person name="Marchand G."/>
            <person name="Marquand E."/>
            <person name="Bret-Mestries E."/>
            <person name="Morien E."/>
            <person name="Nambeesan S."/>
            <person name="Nguyen T."/>
            <person name="Pegot-Espagnet P."/>
            <person name="Pouilly N."/>
            <person name="Raftis F."/>
            <person name="Sallet E."/>
            <person name="Schiex T."/>
            <person name="Thomas J."/>
            <person name="Vandecasteele C."/>
            <person name="Vares D."/>
            <person name="Vear F."/>
            <person name="Vautrin S."/>
            <person name="Crespi M."/>
            <person name="Mangin B."/>
            <person name="Burke J.M."/>
            <person name="Salse J."/>
            <person name="Munos S."/>
            <person name="Vincourt P."/>
            <person name="Rieseberg L.H."/>
            <person name="Langlade N.B."/>
        </authorList>
    </citation>
    <scope>NUCLEOTIDE SEQUENCE</scope>
    <source>
        <tissue evidence="6">Leaves</tissue>
    </source>
</reference>
<dbReference type="GO" id="GO:0005634">
    <property type="term" value="C:nucleus"/>
    <property type="evidence" value="ECO:0007669"/>
    <property type="project" value="UniProtKB-SubCell"/>
</dbReference>
<evidence type="ECO:0000256" key="4">
    <source>
        <dbReference type="ARBA" id="ARBA00023163"/>
    </source>
</evidence>
<keyword evidence="2" id="KW-0805">Transcription regulation</keyword>
<dbReference type="GO" id="GO:0003677">
    <property type="term" value="F:DNA binding"/>
    <property type="evidence" value="ECO:0007669"/>
    <property type="project" value="UniProtKB-KW"/>
</dbReference>
<comment type="caution">
    <text evidence="6">The sequence shown here is derived from an EMBL/GenBank/DDBJ whole genome shotgun (WGS) entry which is preliminary data.</text>
</comment>
<evidence type="ECO:0000256" key="1">
    <source>
        <dbReference type="ARBA" id="ARBA00004123"/>
    </source>
</evidence>
<dbReference type="Gramene" id="mRNA:HanXRQr2_Chr12g0530451">
    <property type="protein sequence ID" value="mRNA:HanXRQr2_Chr12g0530451"/>
    <property type="gene ID" value="HanXRQr2_Chr12g0530451"/>
</dbReference>
<keyword evidence="3 6" id="KW-0238">DNA-binding</keyword>
<evidence type="ECO:0000313" key="7">
    <source>
        <dbReference type="Proteomes" id="UP000215914"/>
    </source>
</evidence>
<keyword evidence="7" id="KW-1185">Reference proteome</keyword>
<accession>A0A9K3HDW7</accession>
<keyword evidence="4" id="KW-0804">Transcription</keyword>
<evidence type="ECO:0000313" key="6">
    <source>
        <dbReference type="EMBL" id="KAF5776995.1"/>
    </source>
</evidence>
<name>A0A9K3HDW7_HELAN</name>
<evidence type="ECO:0000256" key="2">
    <source>
        <dbReference type="ARBA" id="ARBA00023015"/>
    </source>
</evidence>
<organism evidence="6 7">
    <name type="scientific">Helianthus annuus</name>
    <name type="common">Common sunflower</name>
    <dbReference type="NCBI Taxonomy" id="4232"/>
    <lineage>
        <taxon>Eukaryota</taxon>
        <taxon>Viridiplantae</taxon>
        <taxon>Streptophyta</taxon>
        <taxon>Embryophyta</taxon>
        <taxon>Tracheophyta</taxon>
        <taxon>Spermatophyta</taxon>
        <taxon>Magnoliopsida</taxon>
        <taxon>eudicotyledons</taxon>
        <taxon>Gunneridae</taxon>
        <taxon>Pentapetalae</taxon>
        <taxon>asterids</taxon>
        <taxon>campanulids</taxon>
        <taxon>Asterales</taxon>
        <taxon>Asteraceae</taxon>
        <taxon>Asteroideae</taxon>
        <taxon>Heliantheae alliance</taxon>
        <taxon>Heliantheae</taxon>
        <taxon>Helianthus</taxon>
    </lineage>
</organism>
<proteinExistence type="predicted"/>
<sequence>MLSFTVHTLKGDMVYGFVARIWKNDKKSLKLPAGYRDWIKTFAYPEKNAVIRTLDGWVFEVKVMNLAGDYFFHNGWLDVVTSLKLTDNSWVVFLYEEALSSFRLFYFYQDISLAPSNYFYYKPGNDVKDRDDCMILEHIPF</sequence>
<evidence type="ECO:0000256" key="3">
    <source>
        <dbReference type="ARBA" id="ARBA00023125"/>
    </source>
</evidence>
<protein>
    <submittedName>
        <fullName evidence="6">DNA-binding pseudobarrel domain superfamily</fullName>
    </submittedName>
</protein>
<comment type="subcellular location">
    <subcellularLocation>
        <location evidence="1">Nucleus</location>
    </subcellularLocation>
</comment>
<dbReference type="InterPro" id="IPR015300">
    <property type="entry name" value="DNA-bd_pseudobarrel_sf"/>
</dbReference>
<evidence type="ECO:0000256" key="5">
    <source>
        <dbReference type="ARBA" id="ARBA00023242"/>
    </source>
</evidence>
<dbReference type="EMBL" id="MNCJ02000327">
    <property type="protein sequence ID" value="KAF5776995.1"/>
    <property type="molecule type" value="Genomic_DNA"/>
</dbReference>
<reference evidence="6" key="2">
    <citation type="submission" date="2020-06" db="EMBL/GenBank/DDBJ databases">
        <title>Helianthus annuus Genome sequencing and assembly Release 2.</title>
        <authorList>
            <person name="Gouzy J."/>
            <person name="Langlade N."/>
            <person name="Munos S."/>
        </authorList>
    </citation>
    <scope>NUCLEOTIDE SEQUENCE</scope>
    <source>
        <tissue evidence="6">Leaves</tissue>
    </source>
</reference>
<dbReference type="Proteomes" id="UP000215914">
    <property type="component" value="Unassembled WGS sequence"/>
</dbReference>
<dbReference type="AlphaFoldDB" id="A0A9K3HDW7"/>
<keyword evidence="5" id="KW-0539">Nucleus</keyword>
<dbReference type="SUPFAM" id="SSF101936">
    <property type="entry name" value="DNA-binding pseudobarrel domain"/>
    <property type="match status" value="1"/>
</dbReference>
<gene>
    <name evidence="6" type="ORF">HanXRQr2_Chr12g0530451</name>
</gene>